<evidence type="ECO:0000259" key="5">
    <source>
        <dbReference type="PROSITE" id="PS50977"/>
    </source>
</evidence>
<keyword evidence="1" id="KW-0805">Transcription regulation</keyword>
<dbReference type="Proteomes" id="UP000189735">
    <property type="component" value="Unassembled WGS sequence"/>
</dbReference>
<reference evidence="7" key="1">
    <citation type="submission" date="2017-02" db="EMBL/GenBank/DDBJ databases">
        <authorList>
            <person name="Varghese N."/>
            <person name="Submissions S."/>
        </authorList>
    </citation>
    <scope>NUCLEOTIDE SEQUENCE [LARGE SCALE GENOMIC DNA]</scope>
    <source>
        <strain evidence="7">VKM Ac-2052</strain>
    </source>
</reference>
<dbReference type="InterPro" id="IPR049445">
    <property type="entry name" value="TetR_SbtR-like_C"/>
</dbReference>
<feature type="DNA-binding region" description="H-T-H motif" evidence="4">
    <location>
        <begin position="57"/>
        <end position="76"/>
    </location>
</feature>
<dbReference type="SUPFAM" id="SSF46689">
    <property type="entry name" value="Homeodomain-like"/>
    <property type="match status" value="1"/>
</dbReference>
<evidence type="ECO:0000256" key="3">
    <source>
        <dbReference type="ARBA" id="ARBA00023163"/>
    </source>
</evidence>
<proteinExistence type="predicted"/>
<dbReference type="GO" id="GO:0000976">
    <property type="term" value="F:transcription cis-regulatory region binding"/>
    <property type="evidence" value="ECO:0007669"/>
    <property type="project" value="TreeGrafter"/>
</dbReference>
<dbReference type="Pfam" id="PF00440">
    <property type="entry name" value="TetR_N"/>
    <property type="match status" value="1"/>
</dbReference>
<dbReference type="PANTHER" id="PTHR30055:SF234">
    <property type="entry name" value="HTH-TYPE TRANSCRIPTIONAL REGULATOR BETI"/>
    <property type="match status" value="1"/>
</dbReference>
<keyword evidence="2 4" id="KW-0238">DNA-binding</keyword>
<dbReference type="Pfam" id="PF21597">
    <property type="entry name" value="TetR_C_43"/>
    <property type="match status" value="1"/>
</dbReference>
<dbReference type="SUPFAM" id="SSF48498">
    <property type="entry name" value="Tetracyclin repressor-like, C-terminal domain"/>
    <property type="match status" value="1"/>
</dbReference>
<organism evidence="6 7">
    <name type="scientific">Agreia bicolorata</name>
    <dbReference type="NCBI Taxonomy" id="110935"/>
    <lineage>
        <taxon>Bacteria</taxon>
        <taxon>Bacillati</taxon>
        <taxon>Actinomycetota</taxon>
        <taxon>Actinomycetes</taxon>
        <taxon>Micrococcales</taxon>
        <taxon>Microbacteriaceae</taxon>
        <taxon>Agreia</taxon>
    </lineage>
</organism>
<evidence type="ECO:0000313" key="7">
    <source>
        <dbReference type="Proteomes" id="UP000189735"/>
    </source>
</evidence>
<dbReference type="InterPro" id="IPR009057">
    <property type="entry name" value="Homeodomain-like_sf"/>
</dbReference>
<dbReference type="Gene3D" id="1.10.357.10">
    <property type="entry name" value="Tetracycline Repressor, domain 2"/>
    <property type="match status" value="1"/>
</dbReference>
<dbReference type="EMBL" id="FUYG01000005">
    <property type="protein sequence ID" value="SKA95890.1"/>
    <property type="molecule type" value="Genomic_DNA"/>
</dbReference>
<evidence type="ECO:0000256" key="4">
    <source>
        <dbReference type="PROSITE-ProRule" id="PRU00335"/>
    </source>
</evidence>
<protein>
    <submittedName>
        <fullName evidence="6">Transcriptional regulator, TetR family</fullName>
    </submittedName>
</protein>
<keyword evidence="3" id="KW-0804">Transcription</keyword>
<evidence type="ECO:0000313" key="6">
    <source>
        <dbReference type="EMBL" id="SKA95890.1"/>
    </source>
</evidence>
<gene>
    <name evidence="6" type="ORF">SAMN06295879_2113</name>
</gene>
<evidence type="ECO:0000256" key="2">
    <source>
        <dbReference type="ARBA" id="ARBA00023125"/>
    </source>
</evidence>
<dbReference type="InterPro" id="IPR036271">
    <property type="entry name" value="Tet_transcr_reg_TetR-rel_C_sf"/>
</dbReference>
<accession>A0A1T4Y2C5</accession>
<dbReference type="PROSITE" id="PS50977">
    <property type="entry name" value="HTH_TETR_2"/>
    <property type="match status" value="1"/>
</dbReference>
<dbReference type="AlphaFoldDB" id="A0A1T4Y2C5"/>
<sequence>MFRVTLENVTDAPVHLTKVRNVVEQLPHVLRSDAQDNRDRVLDAARSLFSERGLDVPMRVIAREAGVGPATLYRRFPTKQTLIDEAFIDELAACRRIVEESCADADPWRGFTSAIEGLFVLNARNQGFVNAFMSANPEADSFTEHRESLHRQLTRLAQRAKRAGALRHDFVMDDLVLVLLAGRGLSSLLPSSREARARRFASLAIDAFRERDQQMVTTPQPR</sequence>
<dbReference type="PRINTS" id="PR00455">
    <property type="entry name" value="HTHTETR"/>
</dbReference>
<dbReference type="InterPro" id="IPR050109">
    <property type="entry name" value="HTH-type_TetR-like_transc_reg"/>
</dbReference>
<evidence type="ECO:0000256" key="1">
    <source>
        <dbReference type="ARBA" id="ARBA00023015"/>
    </source>
</evidence>
<feature type="domain" description="HTH tetR-type" evidence="5">
    <location>
        <begin position="35"/>
        <end position="94"/>
    </location>
</feature>
<dbReference type="PANTHER" id="PTHR30055">
    <property type="entry name" value="HTH-TYPE TRANSCRIPTIONAL REGULATOR RUTR"/>
    <property type="match status" value="1"/>
</dbReference>
<dbReference type="GO" id="GO:0003700">
    <property type="term" value="F:DNA-binding transcription factor activity"/>
    <property type="evidence" value="ECO:0007669"/>
    <property type="project" value="TreeGrafter"/>
</dbReference>
<dbReference type="InterPro" id="IPR001647">
    <property type="entry name" value="HTH_TetR"/>
</dbReference>
<name>A0A1T4Y2C5_9MICO</name>